<gene>
    <name evidence="1" type="primary">AlNc14C80G5249</name>
    <name evidence="1" type="ORF">ALNC14_059800</name>
</gene>
<sequence>MKMYLILKGLCESFVRMKKSELKMPQAHAAIALNLSDSQLMNVVNANDAREAWCTIHAFHLTTNMANHLWLKEKFALFKYKKSSIRAHVMKLERLVMEMRCTNCERRRKEYAERIKRKKWREAEGTWLRNCYITHLD</sequence>
<name>F0WF55_9STRA</name>
<organism evidence="1">
    <name type="scientific">Albugo laibachii Nc14</name>
    <dbReference type="NCBI Taxonomy" id="890382"/>
    <lineage>
        <taxon>Eukaryota</taxon>
        <taxon>Sar</taxon>
        <taxon>Stramenopiles</taxon>
        <taxon>Oomycota</taxon>
        <taxon>Peronosporomycetes</taxon>
        <taxon>Albuginales</taxon>
        <taxon>Albuginaceae</taxon>
        <taxon>Albugo</taxon>
    </lineage>
</organism>
<dbReference type="AlphaFoldDB" id="F0WF55"/>
<dbReference type="HOGENOM" id="CLU_1868935_0_0_1"/>
<proteinExistence type="predicted"/>
<dbReference type="Pfam" id="PF14223">
    <property type="entry name" value="Retrotran_gag_2"/>
    <property type="match status" value="1"/>
</dbReference>
<protein>
    <submittedName>
        <fullName evidence="1">AlNc14C80G5249 protein</fullName>
    </submittedName>
</protein>
<accession>F0WF55</accession>
<reference evidence="1" key="2">
    <citation type="submission" date="2011-02" db="EMBL/GenBank/DDBJ databases">
        <authorList>
            <person name="MacLean D."/>
        </authorList>
    </citation>
    <scope>NUCLEOTIDE SEQUENCE</scope>
</reference>
<dbReference type="EMBL" id="FR824125">
    <property type="protein sequence ID" value="CCA19837.1"/>
    <property type="molecule type" value="Genomic_DNA"/>
</dbReference>
<reference evidence="1" key="1">
    <citation type="journal article" date="2011" name="PLoS Biol.">
        <title>Gene gain and loss during evolution of obligate parasitism in the white rust pathogen of Arabidopsis thaliana.</title>
        <authorList>
            <person name="Kemen E."/>
            <person name="Gardiner A."/>
            <person name="Schultz-Larsen T."/>
            <person name="Kemen A.C."/>
            <person name="Balmuth A.L."/>
            <person name="Robert-Seilaniantz A."/>
            <person name="Bailey K."/>
            <person name="Holub E."/>
            <person name="Studholme D.J."/>
            <person name="Maclean D."/>
            <person name="Jones J.D."/>
        </authorList>
    </citation>
    <scope>NUCLEOTIDE SEQUENCE</scope>
</reference>
<evidence type="ECO:0000313" key="1">
    <source>
        <dbReference type="EMBL" id="CCA19837.1"/>
    </source>
</evidence>